<dbReference type="EMBL" id="FXAN01000069">
    <property type="protein sequence ID" value="SMG01214.1"/>
    <property type="molecule type" value="Genomic_DNA"/>
</dbReference>
<proteinExistence type="predicted"/>
<accession>A0A238H7I9</accession>
<evidence type="ECO:0000313" key="2">
    <source>
        <dbReference type="Proteomes" id="UP000198460"/>
    </source>
</evidence>
<name>A0A238H7I9_9BURK</name>
<reference evidence="1 2" key="1">
    <citation type="submission" date="2017-04" db="EMBL/GenBank/DDBJ databases">
        <authorList>
            <person name="Afonso C.L."/>
            <person name="Miller P.J."/>
            <person name="Scott M.A."/>
            <person name="Spackman E."/>
            <person name="Goraichik I."/>
            <person name="Dimitrov K.M."/>
            <person name="Suarez D.L."/>
            <person name="Swayne D.E."/>
        </authorList>
    </citation>
    <scope>NUCLEOTIDE SEQUENCE [LARGE SCALE GENOMIC DNA]</scope>
    <source>
        <strain evidence="1">LMG 28154</strain>
    </source>
</reference>
<protein>
    <submittedName>
        <fullName evidence="1">Uncharacterized protein</fullName>
    </submittedName>
</protein>
<sequence length="47" mass="5260">MCAVLPPKPARSMKAAPLGRKHYNNHKKIALRACREAASRNFRTQLG</sequence>
<dbReference type="Proteomes" id="UP000198460">
    <property type="component" value="Unassembled WGS sequence"/>
</dbReference>
<gene>
    <name evidence="1" type="ORF">BSIN_4248</name>
</gene>
<dbReference type="AlphaFoldDB" id="A0A238H7I9"/>
<evidence type="ECO:0000313" key="1">
    <source>
        <dbReference type="EMBL" id="SMG01214.1"/>
    </source>
</evidence>
<organism evidence="1 2">
    <name type="scientific">Burkholderia singularis</name>
    <dbReference type="NCBI Taxonomy" id="1503053"/>
    <lineage>
        <taxon>Bacteria</taxon>
        <taxon>Pseudomonadati</taxon>
        <taxon>Pseudomonadota</taxon>
        <taxon>Betaproteobacteria</taxon>
        <taxon>Burkholderiales</taxon>
        <taxon>Burkholderiaceae</taxon>
        <taxon>Burkholderia</taxon>
        <taxon>pseudomallei group</taxon>
    </lineage>
</organism>